<proteinExistence type="predicted"/>
<protein>
    <submittedName>
        <fullName evidence="1">OLC1v1030286C1</fullName>
    </submittedName>
</protein>
<keyword evidence="2" id="KW-1185">Reference proteome</keyword>
<accession>A0AAV1CIQ7</accession>
<evidence type="ECO:0000313" key="1">
    <source>
        <dbReference type="EMBL" id="CAI9094528.1"/>
    </source>
</evidence>
<organism evidence="1 2">
    <name type="scientific">Oldenlandia corymbosa var. corymbosa</name>
    <dbReference type="NCBI Taxonomy" id="529605"/>
    <lineage>
        <taxon>Eukaryota</taxon>
        <taxon>Viridiplantae</taxon>
        <taxon>Streptophyta</taxon>
        <taxon>Embryophyta</taxon>
        <taxon>Tracheophyta</taxon>
        <taxon>Spermatophyta</taxon>
        <taxon>Magnoliopsida</taxon>
        <taxon>eudicotyledons</taxon>
        <taxon>Gunneridae</taxon>
        <taxon>Pentapetalae</taxon>
        <taxon>asterids</taxon>
        <taxon>lamiids</taxon>
        <taxon>Gentianales</taxon>
        <taxon>Rubiaceae</taxon>
        <taxon>Rubioideae</taxon>
        <taxon>Spermacoceae</taxon>
        <taxon>Hedyotis-Oldenlandia complex</taxon>
        <taxon>Oldenlandia</taxon>
    </lineage>
</organism>
<dbReference type="Proteomes" id="UP001161247">
    <property type="component" value="Chromosome 2"/>
</dbReference>
<dbReference type="InterPro" id="IPR029055">
    <property type="entry name" value="Ntn_hydrolases_N"/>
</dbReference>
<dbReference type="SUPFAM" id="SSF56235">
    <property type="entry name" value="N-terminal nucleophile aminohydrolases (Ntn hydrolases)"/>
    <property type="match status" value="1"/>
</dbReference>
<reference evidence="1" key="1">
    <citation type="submission" date="2023-03" db="EMBL/GenBank/DDBJ databases">
        <authorList>
            <person name="Julca I."/>
        </authorList>
    </citation>
    <scope>NUCLEOTIDE SEQUENCE</scope>
</reference>
<dbReference type="Gene3D" id="3.60.20.10">
    <property type="entry name" value="Glutamine Phosphoribosylpyrophosphate, subunit 1, domain 1"/>
    <property type="match status" value="1"/>
</dbReference>
<evidence type="ECO:0000313" key="2">
    <source>
        <dbReference type="Proteomes" id="UP001161247"/>
    </source>
</evidence>
<dbReference type="AlphaFoldDB" id="A0AAV1CIQ7"/>
<gene>
    <name evidence="1" type="ORF">OLC1_LOCUS5672</name>
</gene>
<sequence>MALALAQCQKASNAMILIPGLKLLFGIPNSHGVEQYTGYYRIHCRRRRKEKNRRLKEQESAAEANREGTWREQGRRWRVRLQEYKKHNTKLLILNGGEELPEHNLRHRSGFGYHIICVPADKEKKGIIALAFTFKHGLIVAADHPRGSVDNLIKVSDRLVVIVSGEIAKGGGGISVDEATTRVASTLSSSNVTKDSEGLPIGVPVLYHVNGKGEVLQGNGFAVGSSHDLAFGFMQLCHDMSIDEAIEVGRRAICMGAMGAKEYCGFASAYHVGADGKWTMVVDNEDMKDLLEMKYKLTLLKLDTTRACPRVV</sequence>
<name>A0AAV1CIQ7_OLDCO</name>
<dbReference type="EMBL" id="OX459119">
    <property type="protein sequence ID" value="CAI9094528.1"/>
    <property type="molecule type" value="Genomic_DNA"/>
</dbReference>